<reference evidence="2 3" key="1">
    <citation type="submission" date="2017-05" db="EMBL/GenBank/DDBJ databases">
        <title>The draft genome sequence of Idiomarina salinarum WNB302.</title>
        <authorList>
            <person name="Sun Y."/>
            <person name="Chen B."/>
            <person name="Du Z."/>
        </authorList>
    </citation>
    <scope>NUCLEOTIDE SEQUENCE [LARGE SCALE GENOMIC DNA]</scope>
    <source>
        <strain evidence="2 3">WNB302</strain>
    </source>
</reference>
<dbReference type="Proteomes" id="UP000216840">
    <property type="component" value="Unassembled WGS sequence"/>
</dbReference>
<proteinExistence type="predicted"/>
<accession>A0A265UUX0</accession>
<dbReference type="RefSeq" id="WP_094967882.1">
    <property type="nucleotide sequence ID" value="NZ_NGJN01000003.1"/>
</dbReference>
<name>A0A265UUX0_9FLAO</name>
<feature type="signal peptide" evidence="1">
    <location>
        <begin position="1"/>
        <end position="18"/>
    </location>
</feature>
<dbReference type="EMBL" id="NGJN01000003">
    <property type="protein sequence ID" value="OZV69109.1"/>
    <property type="molecule type" value="Genomic_DNA"/>
</dbReference>
<dbReference type="OrthoDB" id="1439008at2"/>
<keyword evidence="1" id="KW-0732">Signal</keyword>
<sequence>MKKLILICSLFFGLICSAQDTYFTIYNFTVEPQNVSTVATLFNDYFSANKPDGVTVSLYENHFNDSGNNFSHSVVFAGTLDALGGMYSGETSDTWDLFRTRINQHMKEGFNSFTGRQISIHGDTSGDLRFQRYYVLDVEDGAKFTSAHNAYAEKNVPKGMTMSMGNITLGQGPDGGNRWVIASFKDFKSALGGAYMLRTEAEREADSKAWKERRENDGDVSLVRSGLRILLMSW</sequence>
<comment type="caution">
    <text evidence="2">The sequence shown here is derived from an EMBL/GenBank/DDBJ whole genome shotgun (WGS) entry which is preliminary data.</text>
</comment>
<organism evidence="2 3">
    <name type="scientific">Winogradskyella aurantia</name>
    <dbReference type="NCBI Taxonomy" id="1915063"/>
    <lineage>
        <taxon>Bacteria</taxon>
        <taxon>Pseudomonadati</taxon>
        <taxon>Bacteroidota</taxon>
        <taxon>Flavobacteriia</taxon>
        <taxon>Flavobacteriales</taxon>
        <taxon>Flavobacteriaceae</taxon>
        <taxon>Winogradskyella</taxon>
    </lineage>
</organism>
<keyword evidence="3" id="KW-1185">Reference proteome</keyword>
<feature type="chain" id="PRO_5012199076" evidence="1">
    <location>
        <begin position="19"/>
        <end position="234"/>
    </location>
</feature>
<evidence type="ECO:0000256" key="1">
    <source>
        <dbReference type="SAM" id="SignalP"/>
    </source>
</evidence>
<evidence type="ECO:0000313" key="2">
    <source>
        <dbReference type="EMBL" id="OZV69109.1"/>
    </source>
</evidence>
<evidence type="ECO:0000313" key="3">
    <source>
        <dbReference type="Proteomes" id="UP000216840"/>
    </source>
</evidence>
<gene>
    <name evidence="2" type="ORF">CA834_06520</name>
</gene>
<protein>
    <submittedName>
        <fullName evidence="2">Uncharacterized protein</fullName>
    </submittedName>
</protein>
<dbReference type="AlphaFoldDB" id="A0A265UUX0"/>